<dbReference type="Pfam" id="PF04314">
    <property type="entry name" value="PCuAC"/>
    <property type="match status" value="1"/>
</dbReference>
<dbReference type="InterPro" id="IPR058248">
    <property type="entry name" value="Lxx211020-like"/>
</dbReference>
<feature type="chain" id="PRO_5038463079" evidence="2">
    <location>
        <begin position="21"/>
        <end position="193"/>
    </location>
</feature>
<accession>C7NKK2</accession>
<evidence type="ECO:0000313" key="4">
    <source>
        <dbReference type="Proteomes" id="UP000006666"/>
    </source>
</evidence>
<dbReference type="Gene3D" id="2.60.40.1890">
    <property type="entry name" value="PCu(A)C copper chaperone"/>
    <property type="match status" value="1"/>
</dbReference>
<protein>
    <submittedName>
        <fullName evidence="3">Uncharacterized conserved protein</fullName>
    </submittedName>
</protein>
<gene>
    <name evidence="3" type="ordered locus">Ksed_04130</name>
</gene>
<reference evidence="3 4" key="1">
    <citation type="journal article" date="2009" name="Stand. Genomic Sci.">
        <title>Complete genome sequence of Kytococcus sedentarius type strain (541).</title>
        <authorList>
            <person name="Sims D."/>
            <person name="Brettin T."/>
            <person name="Detter J.C."/>
            <person name="Han C."/>
            <person name="Lapidus A."/>
            <person name="Copeland A."/>
            <person name="Glavina Del Rio T."/>
            <person name="Nolan M."/>
            <person name="Chen F."/>
            <person name="Lucas S."/>
            <person name="Tice H."/>
            <person name="Cheng J.F."/>
            <person name="Bruce D."/>
            <person name="Goodwin L."/>
            <person name="Pitluck S."/>
            <person name="Ovchinnikova G."/>
            <person name="Pati A."/>
            <person name="Ivanova N."/>
            <person name="Mavrommatis K."/>
            <person name="Chen A."/>
            <person name="Palaniappan K."/>
            <person name="D'haeseleer P."/>
            <person name="Chain P."/>
            <person name="Bristow J."/>
            <person name="Eisen J.A."/>
            <person name="Markowitz V."/>
            <person name="Hugenholtz P."/>
            <person name="Schneider S."/>
            <person name="Goker M."/>
            <person name="Pukall R."/>
            <person name="Kyrpides N.C."/>
            <person name="Klenk H.P."/>
        </authorList>
    </citation>
    <scope>NUCLEOTIDE SEQUENCE [LARGE SCALE GENOMIC DNA]</scope>
    <source>
        <strain evidence="4">ATCC 14392 / DSM 20547 / JCM 11482 / CCUG 33030 / NBRC 15357 / NCTC 11040 / CCM 314 / 541</strain>
    </source>
</reference>
<feature type="signal peptide" evidence="2">
    <location>
        <begin position="1"/>
        <end position="20"/>
    </location>
</feature>
<feature type="region of interest" description="Disordered" evidence="1">
    <location>
        <begin position="23"/>
        <end position="65"/>
    </location>
</feature>
<evidence type="ECO:0000256" key="1">
    <source>
        <dbReference type="SAM" id="MobiDB-lite"/>
    </source>
</evidence>
<dbReference type="STRING" id="478801.Ksed_04130"/>
<dbReference type="HOGENOM" id="CLU_100939_0_0_11"/>
<dbReference type="PANTHER" id="PTHR36302">
    <property type="entry name" value="BLR7088 PROTEIN"/>
    <property type="match status" value="1"/>
</dbReference>
<dbReference type="RefSeq" id="WP_012801906.1">
    <property type="nucleotide sequence ID" value="NC_013169.1"/>
</dbReference>
<keyword evidence="4" id="KW-1185">Reference proteome</keyword>
<dbReference type="EMBL" id="CP001686">
    <property type="protein sequence ID" value="ACV05488.1"/>
    <property type="molecule type" value="Genomic_DNA"/>
</dbReference>
<dbReference type="PANTHER" id="PTHR36302:SF1">
    <property type="entry name" value="COPPER CHAPERONE PCU(A)C"/>
    <property type="match status" value="1"/>
</dbReference>
<dbReference type="AlphaFoldDB" id="C7NKK2"/>
<dbReference type="eggNOG" id="COG2847">
    <property type="taxonomic scope" value="Bacteria"/>
</dbReference>
<dbReference type="SUPFAM" id="SSF110087">
    <property type="entry name" value="DR1885-like metal-binding protein"/>
    <property type="match status" value="1"/>
</dbReference>
<dbReference type="Proteomes" id="UP000006666">
    <property type="component" value="Chromosome"/>
</dbReference>
<proteinExistence type="predicted"/>
<evidence type="ECO:0000313" key="3">
    <source>
        <dbReference type="EMBL" id="ACV05488.1"/>
    </source>
</evidence>
<name>C7NKK2_KYTSD</name>
<dbReference type="InterPro" id="IPR036182">
    <property type="entry name" value="PCuAC_sf"/>
</dbReference>
<dbReference type="PROSITE" id="PS51257">
    <property type="entry name" value="PROKAR_LIPOPROTEIN"/>
    <property type="match status" value="1"/>
</dbReference>
<keyword evidence="2" id="KW-0732">Signal</keyword>
<dbReference type="InterPro" id="IPR007410">
    <property type="entry name" value="LpqE-like"/>
</dbReference>
<dbReference type="KEGG" id="kse:Ksed_04130"/>
<sequence length="193" mass="19679">MYRRLIALAATGLLFVTACSQDGASDGEGSSSDAVTSSDAATSSGPASGSQDPSTQSPPPPGAVGLYDGWVKATEKDMTAVFGRLQNPLPVDVTFVSGSTDVAESVELHEVAGGSMQPVEGGMTVPRGEVLELEPGGLHIMLMGVKKPIVAGDEVVITLEDADGKTYALTAQARTFDGGDEDYAGGDGHSHSH</sequence>
<organism evidence="3 4">
    <name type="scientific">Kytococcus sedentarius (strain ATCC 14392 / DSM 20547 / JCM 11482 / CCUG 33030 / NBRC 15357 / NCTC 11040 / CCM 314 / 541)</name>
    <name type="common">Micrococcus sedentarius</name>
    <dbReference type="NCBI Taxonomy" id="478801"/>
    <lineage>
        <taxon>Bacteria</taxon>
        <taxon>Bacillati</taxon>
        <taxon>Actinomycetota</taxon>
        <taxon>Actinomycetes</taxon>
        <taxon>Micrococcales</taxon>
        <taxon>Kytococcaceae</taxon>
        <taxon>Kytococcus</taxon>
    </lineage>
</organism>
<feature type="compositionally biased region" description="Low complexity" evidence="1">
    <location>
        <begin position="23"/>
        <end position="55"/>
    </location>
</feature>
<evidence type="ECO:0000256" key="2">
    <source>
        <dbReference type="SAM" id="SignalP"/>
    </source>
</evidence>